<dbReference type="GO" id="GO:0008932">
    <property type="term" value="F:lytic endotransglycosylase activity"/>
    <property type="evidence" value="ECO:0007669"/>
    <property type="project" value="UniProtKB-UniRule"/>
</dbReference>
<dbReference type="Proteomes" id="UP000075653">
    <property type="component" value="Unassembled WGS sequence"/>
</dbReference>
<dbReference type="InterPro" id="IPR034718">
    <property type="entry name" value="RlpA"/>
</dbReference>
<keyword evidence="3" id="KW-0449">Lipoprotein</keyword>
<accession>A0A149W1Q2</accession>
<organism evidence="8 9">
    <name type="scientific">Ferrovum myxofaciens</name>
    <dbReference type="NCBI Taxonomy" id="416213"/>
    <lineage>
        <taxon>Bacteria</taxon>
        <taxon>Pseudomonadati</taxon>
        <taxon>Pseudomonadota</taxon>
        <taxon>Betaproteobacteria</taxon>
        <taxon>Ferrovales</taxon>
        <taxon>Ferrovaceae</taxon>
        <taxon>Ferrovum</taxon>
    </lineage>
</organism>
<dbReference type="STRING" id="1789004.FEMY_00490"/>
<dbReference type="PANTHER" id="PTHR34183:SF1">
    <property type="entry name" value="ENDOLYTIC PEPTIDOGLYCAN TRANSGLYCOSYLASE RLPA"/>
    <property type="match status" value="1"/>
</dbReference>
<feature type="region of interest" description="Disordered" evidence="5">
    <location>
        <begin position="31"/>
        <end position="60"/>
    </location>
</feature>
<dbReference type="InterPro" id="IPR009009">
    <property type="entry name" value="RlpA-like_DPBB"/>
</dbReference>
<keyword evidence="2 3" id="KW-0961">Cell wall biogenesis/degradation</keyword>
<name>A0A149W1Q2_9PROT</name>
<feature type="signal peptide" evidence="6">
    <location>
        <begin position="1"/>
        <end position="23"/>
    </location>
</feature>
<dbReference type="EC" id="4.2.2.-" evidence="3"/>
<gene>
    <name evidence="3" type="primary">rlpA</name>
    <name evidence="8" type="ORF">FEMY_00490</name>
</gene>
<dbReference type="InterPro" id="IPR012997">
    <property type="entry name" value="RplA"/>
</dbReference>
<dbReference type="HAMAP" id="MF_02071">
    <property type="entry name" value="RlpA"/>
    <property type="match status" value="1"/>
</dbReference>
<dbReference type="Gene3D" id="2.40.40.10">
    <property type="entry name" value="RlpA-like domain"/>
    <property type="match status" value="1"/>
</dbReference>
<dbReference type="PATRIC" id="fig|1789004.3.peg.49"/>
<comment type="caution">
    <text evidence="8">The sequence shown here is derived from an EMBL/GenBank/DDBJ whole genome shotgun (WGS) entry which is preliminary data.</text>
</comment>
<dbReference type="InterPro" id="IPR036908">
    <property type="entry name" value="RlpA-like_sf"/>
</dbReference>
<evidence type="ECO:0000256" key="1">
    <source>
        <dbReference type="ARBA" id="ARBA00023239"/>
    </source>
</evidence>
<feature type="chain" id="PRO_5009986082" description="Endolytic peptidoglycan transglycosylase RlpA" evidence="6">
    <location>
        <begin position="24"/>
        <end position="191"/>
    </location>
</feature>
<dbReference type="OrthoDB" id="9779128at2"/>
<proteinExistence type="inferred from homology"/>
<evidence type="ECO:0000259" key="7">
    <source>
        <dbReference type="Pfam" id="PF03330"/>
    </source>
</evidence>
<keyword evidence="6" id="KW-0732">Signal</keyword>
<dbReference type="PROSITE" id="PS51257">
    <property type="entry name" value="PROKAR_LIPOPROTEIN"/>
    <property type="match status" value="1"/>
</dbReference>
<dbReference type="NCBIfam" id="TIGR00413">
    <property type="entry name" value="rlpA"/>
    <property type="match status" value="1"/>
</dbReference>
<evidence type="ECO:0000256" key="2">
    <source>
        <dbReference type="ARBA" id="ARBA00023316"/>
    </source>
</evidence>
<comment type="subcellular location">
    <subcellularLocation>
        <location evidence="3">Cell membrane</location>
        <topology evidence="3">Lipid-anchor</topology>
    </subcellularLocation>
</comment>
<dbReference type="SUPFAM" id="SSF50685">
    <property type="entry name" value="Barwin-like endoglucanases"/>
    <property type="match status" value="1"/>
</dbReference>
<dbReference type="PANTHER" id="PTHR34183">
    <property type="entry name" value="ENDOLYTIC PEPTIDOGLYCAN TRANSGLYCOSYLASE RLPA"/>
    <property type="match status" value="1"/>
</dbReference>
<keyword evidence="3" id="KW-1003">Cell membrane</keyword>
<comment type="function">
    <text evidence="3">Lytic transglycosylase with a strong preference for naked glycan strands that lack stem peptides.</text>
</comment>
<dbReference type="GO" id="GO:0005886">
    <property type="term" value="C:plasma membrane"/>
    <property type="evidence" value="ECO:0007669"/>
    <property type="project" value="UniProtKB-SubCell"/>
</dbReference>
<dbReference type="GO" id="GO:0000270">
    <property type="term" value="P:peptidoglycan metabolic process"/>
    <property type="evidence" value="ECO:0007669"/>
    <property type="project" value="UniProtKB-UniRule"/>
</dbReference>
<reference evidence="8 9" key="1">
    <citation type="submission" date="2016-01" db="EMBL/GenBank/DDBJ databases">
        <title>Genome sequence of the acidophilic iron oxidising Ferrovum strain Z-31.</title>
        <authorList>
            <person name="Poehlein A."/>
            <person name="Ullrich S.R."/>
            <person name="Schloemann M."/>
            <person name="Muehling M."/>
            <person name="Daniel R."/>
        </authorList>
    </citation>
    <scope>NUCLEOTIDE SEQUENCE [LARGE SCALE GENOMIC DNA]</scope>
    <source>
        <strain evidence="8 9">Z-31</strain>
    </source>
</reference>
<protein>
    <recommendedName>
        <fullName evidence="3">Endolytic peptidoglycan transglycosylase RlpA</fullName>
        <ecNumber evidence="3">4.2.2.-</ecNumber>
    </recommendedName>
</protein>
<dbReference type="CDD" id="cd22268">
    <property type="entry name" value="DPBB_RlpA-like"/>
    <property type="match status" value="1"/>
</dbReference>
<dbReference type="GO" id="GO:0071555">
    <property type="term" value="P:cell wall organization"/>
    <property type="evidence" value="ECO:0007669"/>
    <property type="project" value="UniProtKB-KW"/>
</dbReference>
<evidence type="ECO:0000256" key="4">
    <source>
        <dbReference type="RuleBase" id="RU003495"/>
    </source>
</evidence>
<feature type="domain" description="RlpA-like protein double-psi beta-barrel" evidence="7">
    <location>
        <begin position="96"/>
        <end position="184"/>
    </location>
</feature>
<evidence type="ECO:0000313" key="8">
    <source>
        <dbReference type="EMBL" id="KXW59403.1"/>
    </source>
</evidence>
<comment type="similarity">
    <text evidence="3 4">Belongs to the RlpA family.</text>
</comment>
<dbReference type="AlphaFoldDB" id="A0A149W1Q2"/>
<keyword evidence="3" id="KW-0472">Membrane</keyword>
<keyword evidence="3" id="KW-0564">Palmitate</keyword>
<sequence>MTSHQKIHLMNMLRLSLILVILAGCSTTPPPAPVSHAPQEGGHYKTDGPGLHPPADLADIPDAVPRKEPLNKFANRPYTALGKVYVPDLSNKPYKVQGMASWYGRKFHNQKTSTGELYDMYGMTGASTTLPLPCYVRVTNLANRKSVVVRVNDRGPFKSDRIIDLTYTAAWKLGFVNQGSAWVEVERIFPK</sequence>
<keyword evidence="9" id="KW-1185">Reference proteome</keyword>
<evidence type="ECO:0000256" key="3">
    <source>
        <dbReference type="HAMAP-Rule" id="MF_02071"/>
    </source>
</evidence>
<evidence type="ECO:0000256" key="5">
    <source>
        <dbReference type="SAM" id="MobiDB-lite"/>
    </source>
</evidence>
<keyword evidence="1 3" id="KW-0456">Lyase</keyword>
<dbReference type="EMBL" id="LRRD01000001">
    <property type="protein sequence ID" value="KXW59403.1"/>
    <property type="molecule type" value="Genomic_DNA"/>
</dbReference>
<dbReference type="Pfam" id="PF03330">
    <property type="entry name" value="DPBB_1"/>
    <property type="match status" value="1"/>
</dbReference>
<evidence type="ECO:0000313" key="9">
    <source>
        <dbReference type="Proteomes" id="UP000075653"/>
    </source>
</evidence>
<evidence type="ECO:0000256" key="6">
    <source>
        <dbReference type="SAM" id="SignalP"/>
    </source>
</evidence>
<dbReference type="GO" id="GO:0009279">
    <property type="term" value="C:cell outer membrane"/>
    <property type="evidence" value="ECO:0007669"/>
    <property type="project" value="TreeGrafter"/>
</dbReference>